<proteinExistence type="predicted"/>
<dbReference type="GO" id="GO:0016747">
    <property type="term" value="F:acyltransferase activity, transferring groups other than amino-acyl groups"/>
    <property type="evidence" value="ECO:0007669"/>
    <property type="project" value="InterPro"/>
</dbReference>
<dbReference type="InterPro" id="IPR050680">
    <property type="entry name" value="YpeA/RimI_acetyltransf"/>
</dbReference>
<dbReference type="PANTHER" id="PTHR43420">
    <property type="entry name" value="ACETYLTRANSFERASE"/>
    <property type="match status" value="1"/>
</dbReference>
<dbReference type="PROSITE" id="PS51186">
    <property type="entry name" value="GNAT"/>
    <property type="match status" value="1"/>
</dbReference>
<feature type="domain" description="N-acetyltransferase" evidence="3">
    <location>
        <begin position="2"/>
        <end position="163"/>
    </location>
</feature>
<dbReference type="InterPro" id="IPR016181">
    <property type="entry name" value="Acyl_CoA_acyltransferase"/>
</dbReference>
<keyword evidence="2" id="KW-0012">Acyltransferase</keyword>
<evidence type="ECO:0000313" key="5">
    <source>
        <dbReference type="Proteomes" id="UP000526233"/>
    </source>
</evidence>
<dbReference type="SUPFAM" id="SSF55729">
    <property type="entry name" value="Acyl-CoA N-acyltransferases (Nat)"/>
    <property type="match status" value="1"/>
</dbReference>
<gene>
    <name evidence="4" type="ORF">EHE22_22725</name>
</gene>
<comment type="caution">
    <text evidence="4">The sequence shown here is derived from an EMBL/GenBank/DDBJ whole genome shotgun (WGS) entry which is preliminary data.</text>
</comment>
<sequence>MTTIRRLEPVDWQAFRSVRLEALLCEPASFTSAYSDWSALPDNDWRQRLNSPVFAIFQDITPVGLLGLVREKLPRASHRASITMVYLRKDFRRSGLAKSLLDMVAKFAWDIGVTQLELTVSVENPVAISFYRREGFGETGRIPAGFIHEGREIDDVLMVRRLAIQPLGTKSRRA</sequence>
<protein>
    <submittedName>
        <fullName evidence="4">GNAT family N-acetyltransferase</fullName>
    </submittedName>
</protein>
<dbReference type="Proteomes" id="UP000526233">
    <property type="component" value="Unassembled WGS sequence"/>
</dbReference>
<evidence type="ECO:0000256" key="1">
    <source>
        <dbReference type="ARBA" id="ARBA00022679"/>
    </source>
</evidence>
<organism evidence="4 5">
    <name type="scientific">Brucella pseudogrignonensis</name>
    <dbReference type="NCBI Taxonomy" id="419475"/>
    <lineage>
        <taxon>Bacteria</taxon>
        <taxon>Pseudomonadati</taxon>
        <taxon>Pseudomonadota</taxon>
        <taxon>Alphaproteobacteria</taxon>
        <taxon>Hyphomicrobiales</taxon>
        <taxon>Brucellaceae</taxon>
        <taxon>Brucella/Ochrobactrum group</taxon>
        <taxon>Brucella</taxon>
    </lineage>
</organism>
<evidence type="ECO:0000256" key="2">
    <source>
        <dbReference type="ARBA" id="ARBA00023315"/>
    </source>
</evidence>
<dbReference type="Gene3D" id="3.40.630.30">
    <property type="match status" value="1"/>
</dbReference>
<dbReference type="InterPro" id="IPR000182">
    <property type="entry name" value="GNAT_dom"/>
</dbReference>
<dbReference type="AlphaFoldDB" id="A0A7Y3WZD0"/>
<dbReference type="EMBL" id="PKQI01000004">
    <property type="protein sequence ID" value="NNV23216.1"/>
    <property type="molecule type" value="Genomic_DNA"/>
</dbReference>
<dbReference type="CDD" id="cd04301">
    <property type="entry name" value="NAT_SF"/>
    <property type="match status" value="1"/>
</dbReference>
<dbReference type="PANTHER" id="PTHR43420:SF47">
    <property type="entry name" value="N-ACETYLTRANSFERASE DOMAIN-CONTAINING PROTEIN"/>
    <property type="match status" value="1"/>
</dbReference>
<keyword evidence="1 4" id="KW-0808">Transferase</keyword>
<name>A0A7Y3WZD0_9HYPH</name>
<reference evidence="4 5" key="1">
    <citation type="submission" date="2018-11" db="EMBL/GenBank/DDBJ databases">
        <title>Genome sequencing and analysis.</title>
        <authorList>
            <person name="Huang Y.-T."/>
        </authorList>
    </citation>
    <scope>NUCLEOTIDE SEQUENCE [LARGE SCALE GENOMIC DNA]</scope>
    <source>
        <strain evidence="4 5">SHIN</strain>
    </source>
</reference>
<dbReference type="Pfam" id="PF00583">
    <property type="entry name" value="Acetyltransf_1"/>
    <property type="match status" value="1"/>
</dbReference>
<evidence type="ECO:0000259" key="3">
    <source>
        <dbReference type="PROSITE" id="PS51186"/>
    </source>
</evidence>
<evidence type="ECO:0000313" key="4">
    <source>
        <dbReference type="EMBL" id="NNV23216.1"/>
    </source>
</evidence>
<accession>A0A7Y3WZD0</accession>